<dbReference type="PANTHER" id="PTHR30532">
    <property type="entry name" value="IRON III DICITRATE-BINDING PERIPLASMIC PROTEIN"/>
    <property type="match status" value="1"/>
</dbReference>
<proteinExistence type="inferred from homology"/>
<dbReference type="SUPFAM" id="SSF53807">
    <property type="entry name" value="Helical backbone' metal receptor"/>
    <property type="match status" value="1"/>
</dbReference>
<comment type="caution">
    <text evidence="8">The sequence shown here is derived from an EMBL/GenBank/DDBJ whole genome shotgun (WGS) entry which is preliminary data.</text>
</comment>
<comment type="subcellular location">
    <subcellularLocation>
        <location evidence="1">Cell envelope</location>
    </subcellularLocation>
</comment>
<gene>
    <name evidence="8" type="ORF">H9646_05685</name>
</gene>
<dbReference type="EMBL" id="JACSQK010000003">
    <property type="protein sequence ID" value="MBD7959964.1"/>
    <property type="molecule type" value="Genomic_DNA"/>
</dbReference>
<feature type="chain" id="PRO_5046152977" evidence="6">
    <location>
        <begin position="40"/>
        <end position="321"/>
    </location>
</feature>
<keyword evidence="4" id="KW-0410">Iron transport</keyword>
<evidence type="ECO:0000313" key="8">
    <source>
        <dbReference type="EMBL" id="MBD7959964.1"/>
    </source>
</evidence>
<evidence type="ECO:0000259" key="7">
    <source>
        <dbReference type="PROSITE" id="PS50983"/>
    </source>
</evidence>
<name>A0ABR8S906_9BURK</name>
<keyword evidence="4" id="KW-0406">Ion transport</keyword>
<dbReference type="InterPro" id="IPR051313">
    <property type="entry name" value="Bact_iron-sidero_bind"/>
</dbReference>
<evidence type="ECO:0000256" key="2">
    <source>
        <dbReference type="ARBA" id="ARBA00008814"/>
    </source>
</evidence>
<accession>A0ABR8S906</accession>
<keyword evidence="9" id="KW-1185">Reference proteome</keyword>
<dbReference type="PROSITE" id="PS50983">
    <property type="entry name" value="FE_B12_PBP"/>
    <property type="match status" value="1"/>
</dbReference>
<evidence type="ECO:0000256" key="4">
    <source>
        <dbReference type="ARBA" id="ARBA00022496"/>
    </source>
</evidence>
<dbReference type="Proteomes" id="UP000634919">
    <property type="component" value="Unassembled WGS sequence"/>
</dbReference>
<keyword evidence="5 6" id="KW-0732">Signal</keyword>
<dbReference type="CDD" id="cd01140">
    <property type="entry name" value="FatB"/>
    <property type="match status" value="1"/>
</dbReference>
<dbReference type="PANTHER" id="PTHR30532:SF28">
    <property type="entry name" value="PETROBACTIN-BINDING PROTEIN YCLQ"/>
    <property type="match status" value="1"/>
</dbReference>
<sequence length="321" mass="34935">MLLVPLGPRKKNMNAVWTRRQTLGGLVLALALPFAAAHAASTIKVNDNTGEVQMPVKPKTVLVYDYGALDIIQTLGGDVAGNPHQALPPALKHYADAGKYANIGTLFEPDYEKVKALKPDLIIAGNRSLPKIDELKKFAPVLDITIDNQNQMAHVYRNIRSIAAIYGVPEKGEQQIKEIDAGIADVKAKAVNKGGALFLMTNGGKLSAYGPGSRFDMLYSVFGVNPIKDKIEVSKHGQAVSFEYLLKTNPDYLLVLDRDAAIGNDGQAAQKLLDNKLVHATKAWRNKQVVYLNAANWYTMSNASPTALKENLKQLADAFSK</sequence>
<evidence type="ECO:0000313" key="9">
    <source>
        <dbReference type="Proteomes" id="UP000634919"/>
    </source>
</evidence>
<evidence type="ECO:0000256" key="3">
    <source>
        <dbReference type="ARBA" id="ARBA00022448"/>
    </source>
</evidence>
<dbReference type="InterPro" id="IPR002491">
    <property type="entry name" value="ABC_transptr_periplasmic_BD"/>
</dbReference>
<evidence type="ECO:0000256" key="6">
    <source>
        <dbReference type="SAM" id="SignalP"/>
    </source>
</evidence>
<protein>
    <submittedName>
        <fullName evidence="8">ABC transporter substrate-binding protein</fullName>
    </submittedName>
</protein>
<comment type="similarity">
    <text evidence="2">Belongs to the bacterial solute-binding protein 8 family.</text>
</comment>
<organism evidence="8 9">
    <name type="scientific">Comamonas avium</name>
    <dbReference type="NCBI Taxonomy" id="2762231"/>
    <lineage>
        <taxon>Bacteria</taxon>
        <taxon>Pseudomonadati</taxon>
        <taxon>Pseudomonadota</taxon>
        <taxon>Betaproteobacteria</taxon>
        <taxon>Burkholderiales</taxon>
        <taxon>Comamonadaceae</taxon>
        <taxon>Comamonas</taxon>
    </lineage>
</organism>
<reference evidence="8 9" key="1">
    <citation type="submission" date="2020-08" db="EMBL/GenBank/DDBJ databases">
        <title>A Genomic Blueprint of the Chicken Gut Microbiome.</title>
        <authorList>
            <person name="Gilroy R."/>
            <person name="Ravi A."/>
            <person name="Getino M."/>
            <person name="Pursley I."/>
            <person name="Horton D.L."/>
            <person name="Alikhan N.-F."/>
            <person name="Baker D."/>
            <person name="Gharbi K."/>
            <person name="Hall N."/>
            <person name="Watson M."/>
            <person name="Adriaenssens E.M."/>
            <person name="Foster-Nyarko E."/>
            <person name="Jarju S."/>
            <person name="Secka A."/>
            <person name="Antonio M."/>
            <person name="Oren A."/>
            <person name="Chaudhuri R."/>
            <person name="La Ragione R.M."/>
            <person name="Hildebrand F."/>
            <person name="Pallen M.J."/>
        </authorList>
    </citation>
    <scope>NUCLEOTIDE SEQUENCE [LARGE SCALE GENOMIC DNA]</scope>
    <source>
        <strain evidence="8 9">Sa2CVA6</strain>
    </source>
</reference>
<dbReference type="Gene3D" id="3.40.50.1980">
    <property type="entry name" value="Nitrogenase molybdenum iron protein domain"/>
    <property type="match status" value="2"/>
</dbReference>
<evidence type="ECO:0000256" key="1">
    <source>
        <dbReference type="ARBA" id="ARBA00004196"/>
    </source>
</evidence>
<evidence type="ECO:0000256" key="5">
    <source>
        <dbReference type="ARBA" id="ARBA00022729"/>
    </source>
</evidence>
<feature type="signal peptide" evidence="6">
    <location>
        <begin position="1"/>
        <end position="39"/>
    </location>
</feature>
<dbReference type="InterPro" id="IPR033870">
    <property type="entry name" value="FatB"/>
</dbReference>
<feature type="domain" description="Fe/B12 periplasmic-binding" evidence="7">
    <location>
        <begin position="60"/>
        <end position="321"/>
    </location>
</feature>
<keyword evidence="3" id="KW-0813">Transport</keyword>
<dbReference type="Pfam" id="PF01497">
    <property type="entry name" value="Peripla_BP_2"/>
    <property type="match status" value="1"/>
</dbReference>
<keyword evidence="4" id="KW-0408">Iron</keyword>